<comment type="caution">
    <text evidence="2">The sequence shown here is derived from an EMBL/GenBank/DDBJ whole genome shotgun (WGS) entry which is preliminary data.</text>
</comment>
<accession>A0ABV3Q621</accession>
<dbReference type="EMBL" id="JBFMIA010000012">
    <property type="protein sequence ID" value="MEW9502573.1"/>
    <property type="molecule type" value="Genomic_DNA"/>
</dbReference>
<protein>
    <recommendedName>
        <fullName evidence="4">Bulb-type lectin domain-containing protein</fullName>
    </recommendedName>
</protein>
<keyword evidence="3" id="KW-1185">Reference proteome</keyword>
<gene>
    <name evidence="2" type="ORF">AB1471_12315</name>
</gene>
<evidence type="ECO:0008006" key="4">
    <source>
        <dbReference type="Google" id="ProtNLM"/>
    </source>
</evidence>
<organism evidence="2 3">
    <name type="scientific">Jeotgalibacillus marinus</name>
    <dbReference type="NCBI Taxonomy" id="86667"/>
    <lineage>
        <taxon>Bacteria</taxon>
        <taxon>Bacillati</taxon>
        <taxon>Bacillota</taxon>
        <taxon>Bacilli</taxon>
        <taxon>Bacillales</taxon>
        <taxon>Caryophanaceae</taxon>
        <taxon>Jeotgalibacillus</taxon>
    </lineage>
</organism>
<dbReference type="RefSeq" id="WP_367780065.1">
    <property type="nucleotide sequence ID" value="NZ_JBFMIA010000012.1"/>
</dbReference>
<name>A0ABV3Q621_9BACL</name>
<evidence type="ECO:0000256" key="1">
    <source>
        <dbReference type="SAM" id="SignalP"/>
    </source>
</evidence>
<sequence length="336" mass="37065">MNRFSIFTKMLLVLLLAVPFVSPVTSHASYDDVGIAIAIGTEASIAVLDEETIIHSYSDNNTLFIQIGKYAENDIIWGTGKNFGPGNSPEISTNGDSIIMVYEDVSDRSTYYALGDYKEPSEITWSVKDVEYNSEVRVKPTGAYLESGWFVEFHNAGNFGIDYTVGDVDSDRIFWDQKREFESDNINPSVTALDDHAMLILSEDIDDNSTYYSVGSLDAVRGTLAWSDNKKFIDGDNASVVQLNNGEILAMASSEARLPVPIGPLLPAMKYSIGSLGVGNQIDWDNTDNIHSFYSTSLDLAVMDDGVIVNLYTRNGLLYTDLGHLDNGNIIWQNVN</sequence>
<feature type="chain" id="PRO_5046514888" description="Bulb-type lectin domain-containing protein" evidence="1">
    <location>
        <begin position="29"/>
        <end position="336"/>
    </location>
</feature>
<keyword evidence="1" id="KW-0732">Signal</keyword>
<reference evidence="2 3" key="1">
    <citation type="journal article" date="1979" name="Int. J. Syst. Evol. Microbiol.">
        <title>Bacillus globisporus subsp. marinus subsp. nov.</title>
        <authorList>
            <person name="Liu H."/>
        </authorList>
    </citation>
    <scope>NUCLEOTIDE SEQUENCE [LARGE SCALE GENOMIC DNA]</scope>
    <source>
        <strain evidence="2 3">DSM 1297</strain>
    </source>
</reference>
<evidence type="ECO:0000313" key="2">
    <source>
        <dbReference type="EMBL" id="MEW9502573.1"/>
    </source>
</evidence>
<evidence type="ECO:0000313" key="3">
    <source>
        <dbReference type="Proteomes" id="UP001556040"/>
    </source>
</evidence>
<dbReference type="Proteomes" id="UP001556040">
    <property type="component" value="Unassembled WGS sequence"/>
</dbReference>
<proteinExistence type="predicted"/>
<feature type="signal peptide" evidence="1">
    <location>
        <begin position="1"/>
        <end position="28"/>
    </location>
</feature>